<evidence type="ECO:0000256" key="6">
    <source>
        <dbReference type="SAM" id="MobiDB-lite"/>
    </source>
</evidence>
<evidence type="ECO:0000313" key="11">
    <source>
        <dbReference type="EMBL" id="KAJ8442206.1"/>
    </source>
</evidence>
<feature type="region of interest" description="Disordered" evidence="6">
    <location>
        <begin position="772"/>
        <end position="794"/>
    </location>
</feature>
<dbReference type="Pfam" id="PF00862">
    <property type="entry name" value="GT-B_Sucrose_synth"/>
    <property type="match status" value="2"/>
</dbReference>
<evidence type="ECO:0000256" key="5">
    <source>
        <dbReference type="ARBA" id="ARBA00049030"/>
    </source>
</evidence>
<evidence type="ECO:0000256" key="1">
    <source>
        <dbReference type="ARBA" id="ARBA00005894"/>
    </source>
</evidence>
<gene>
    <name evidence="11" type="ORF">Cgig2_005146</name>
</gene>
<dbReference type="Gene3D" id="3.40.50.2000">
    <property type="entry name" value="Glycogen Phosphorylase B"/>
    <property type="match status" value="3"/>
</dbReference>
<sequence length="794" mass="90124">MATSPALMRSDSIAENMPEAMRERRYLMKKCFGRFVEQGRRLMKLYHIMNELEKCIDDQAERHQVLQGILGYILSTTQEAAVVPPYVALAVRPNPGVWEFVKVNANDLTVDGINATEYLKLKESIYEEKWAKDENALEVDFGALDYSTPHLTMSSSVGHGMNFISKILSSNLWDEKEAAKPLVEHLLSMQHQDDKLMINETLNTPTKLQGALVVADVFLASLKEWGFEKGWGDTAARVRKTMRSLSEVLQAPDPVNVNSFFGRLPKIFNIVIFSVHGYFGQANVLGLPDTGGQVVYILDQVRALEEELLSRIKNQGLNIKPQILVVTRLIPEAQGTKCNQELEAIEGTRHSNILRDATTKVLELLEGKPDLIIGNYTDGNLVASLMANKLGVTLATIAHALEKTKYEDSDVTWKEKDPKYHFSCQFTADIIAMNSADFIITSTYQEIAGSKERPGQYESHAAYTLPGLYRVVSGINVFDPKFNIASPGADQSVYFPFTETQRRFTHFHPPIQELLYSDVDNDEHLGFLQDKKKPILFSMARLDIVKNITGLTEWYGKNEKLQSLVNLVVVAGFFDPSKSRDREEMAEIEKMHMLIEKYNLKGQFRWIAAQTDKYRNGELYRCIADTQGAFVQPALYEAFGLTVIEAMNCGLPTFATNQGGPAEIIVDGVSGFHIDPHNGEESSNKIAAFFEKCREDSEYWNKISATSLQRIYECYTWKIYANKMLNMGSIYNFWRVLNKEQKQAKQRYIHMFYNLQMRTLVKTVPIPRDEVPKPTRRTIVRPPPSKRHAVTLFS</sequence>
<feature type="domain" description="Sucrose synthase EPBD" evidence="10">
    <location>
        <begin position="159"/>
        <end position="233"/>
    </location>
</feature>
<feature type="compositionally biased region" description="Basic residues" evidence="6">
    <location>
        <begin position="774"/>
        <end position="794"/>
    </location>
</feature>
<dbReference type="Pfam" id="PF00534">
    <property type="entry name" value="Glycos_transf_1"/>
    <property type="match status" value="1"/>
</dbReference>
<evidence type="ECO:0000259" key="8">
    <source>
        <dbReference type="Pfam" id="PF00862"/>
    </source>
</evidence>
<evidence type="ECO:0000256" key="2">
    <source>
        <dbReference type="ARBA" id="ARBA00012540"/>
    </source>
</evidence>
<organism evidence="11 12">
    <name type="scientific">Carnegiea gigantea</name>
    <dbReference type="NCBI Taxonomy" id="171969"/>
    <lineage>
        <taxon>Eukaryota</taxon>
        <taxon>Viridiplantae</taxon>
        <taxon>Streptophyta</taxon>
        <taxon>Embryophyta</taxon>
        <taxon>Tracheophyta</taxon>
        <taxon>Spermatophyta</taxon>
        <taxon>Magnoliopsida</taxon>
        <taxon>eudicotyledons</taxon>
        <taxon>Gunneridae</taxon>
        <taxon>Pentapetalae</taxon>
        <taxon>Caryophyllales</taxon>
        <taxon>Cactineae</taxon>
        <taxon>Cactaceae</taxon>
        <taxon>Cactoideae</taxon>
        <taxon>Echinocereeae</taxon>
        <taxon>Carnegiea</taxon>
    </lineage>
</organism>
<dbReference type="InterPro" id="IPR056735">
    <property type="entry name" value="SUS_N"/>
</dbReference>
<dbReference type="SUPFAM" id="SSF53756">
    <property type="entry name" value="UDP-Glycosyltransferase/glycogen phosphorylase"/>
    <property type="match status" value="1"/>
</dbReference>
<keyword evidence="12" id="KW-1185">Reference proteome</keyword>
<dbReference type="InterPro" id="IPR012820">
    <property type="entry name" value="Sucrose_synthase_pln/cyn"/>
</dbReference>
<dbReference type="Gene3D" id="3.10.450.330">
    <property type="match status" value="1"/>
</dbReference>
<dbReference type="InterPro" id="IPR001296">
    <property type="entry name" value="Glyco_trans_1"/>
</dbReference>
<dbReference type="OrthoDB" id="937291at2759"/>
<dbReference type="GO" id="GO:0016157">
    <property type="term" value="F:sucrose synthase activity"/>
    <property type="evidence" value="ECO:0007669"/>
    <property type="project" value="UniProtKB-EC"/>
</dbReference>
<comment type="catalytic activity">
    <reaction evidence="5">
        <text>an NDP-alpha-D-glucose + D-fructose = a ribonucleoside 5'-diphosphate + sucrose + H(+)</text>
        <dbReference type="Rhea" id="RHEA:16241"/>
        <dbReference type="ChEBI" id="CHEBI:15378"/>
        <dbReference type="ChEBI" id="CHEBI:17992"/>
        <dbReference type="ChEBI" id="CHEBI:37721"/>
        <dbReference type="ChEBI" id="CHEBI:57930"/>
        <dbReference type="ChEBI" id="CHEBI:76533"/>
        <dbReference type="EC" id="2.4.1.13"/>
    </reaction>
</comment>
<comment type="similarity">
    <text evidence="1">Belongs to the glycosyltransferase 1 family. Plant sucrose synthase subfamily.</text>
</comment>
<dbReference type="Pfam" id="PF24862">
    <property type="entry name" value="SUS_EPBD"/>
    <property type="match status" value="1"/>
</dbReference>
<dbReference type="GO" id="GO:0005985">
    <property type="term" value="P:sucrose metabolic process"/>
    <property type="evidence" value="ECO:0007669"/>
    <property type="project" value="InterPro"/>
</dbReference>
<dbReference type="EC" id="2.4.1.13" evidence="2"/>
<reference evidence="11" key="1">
    <citation type="submission" date="2022-04" db="EMBL/GenBank/DDBJ databases">
        <title>Carnegiea gigantea Genome sequencing and assembly v2.</title>
        <authorList>
            <person name="Copetti D."/>
            <person name="Sanderson M.J."/>
            <person name="Burquez A."/>
            <person name="Wojciechowski M.F."/>
        </authorList>
    </citation>
    <scope>NUCLEOTIDE SEQUENCE</scope>
    <source>
        <strain evidence="11">SGP5-SGP5p</strain>
        <tissue evidence="11">Aerial part</tissue>
    </source>
</reference>
<evidence type="ECO:0000313" key="12">
    <source>
        <dbReference type="Proteomes" id="UP001153076"/>
    </source>
</evidence>
<protein>
    <recommendedName>
        <fullName evidence="2">sucrose synthase</fullName>
        <ecNumber evidence="2">2.4.1.13</ecNumber>
    </recommendedName>
</protein>
<dbReference type="InterPro" id="IPR000368">
    <property type="entry name" value="Sucrose_synth_GT-B1"/>
</dbReference>
<comment type="caution">
    <text evidence="11">The sequence shown here is derived from an EMBL/GenBank/DDBJ whole genome shotgun (WGS) entry which is preliminary data.</text>
</comment>
<proteinExistence type="inferred from homology"/>
<keyword evidence="3" id="KW-0328">Glycosyltransferase</keyword>
<dbReference type="Proteomes" id="UP001153076">
    <property type="component" value="Unassembled WGS sequence"/>
</dbReference>
<dbReference type="Gene3D" id="1.20.120.1230">
    <property type="match status" value="1"/>
</dbReference>
<dbReference type="Pfam" id="PF24861">
    <property type="entry name" value="SUS_N"/>
    <property type="match status" value="1"/>
</dbReference>
<keyword evidence="4" id="KW-0808">Transferase</keyword>
<evidence type="ECO:0000256" key="4">
    <source>
        <dbReference type="ARBA" id="ARBA00022679"/>
    </source>
</evidence>
<feature type="domain" description="Sucrose synthase first GT-B" evidence="8">
    <location>
        <begin position="256"/>
        <end position="355"/>
    </location>
</feature>
<evidence type="ECO:0000259" key="7">
    <source>
        <dbReference type="Pfam" id="PF00534"/>
    </source>
</evidence>
<dbReference type="FunFam" id="3.10.450.330:FF:000001">
    <property type="entry name" value="Sucrose synthase"/>
    <property type="match status" value="1"/>
</dbReference>
<dbReference type="PANTHER" id="PTHR45839">
    <property type="match status" value="1"/>
</dbReference>
<dbReference type="PANTHER" id="PTHR45839:SF4">
    <property type="entry name" value="SUCROSE SYNTHASE 5"/>
    <property type="match status" value="1"/>
</dbReference>
<evidence type="ECO:0000259" key="10">
    <source>
        <dbReference type="Pfam" id="PF24862"/>
    </source>
</evidence>
<dbReference type="AlphaFoldDB" id="A0A9Q1KG39"/>
<feature type="domain" description="Glycosyl transferase family 1" evidence="7">
    <location>
        <begin position="529"/>
        <end position="701"/>
    </location>
</feature>
<feature type="domain" description="Sucrose synthase N-terminal" evidence="9">
    <location>
        <begin position="9"/>
        <end position="123"/>
    </location>
</feature>
<dbReference type="InterPro" id="IPR056736">
    <property type="entry name" value="SUS_EPBD"/>
</dbReference>
<accession>A0A9Q1KG39</accession>
<dbReference type="EMBL" id="JAKOGI010000144">
    <property type="protein sequence ID" value="KAJ8442206.1"/>
    <property type="molecule type" value="Genomic_DNA"/>
</dbReference>
<dbReference type="FunFam" id="3.40.50.2000:FF:000006">
    <property type="entry name" value="Sucrose synthase"/>
    <property type="match status" value="1"/>
</dbReference>
<name>A0A9Q1KG39_9CARY</name>
<evidence type="ECO:0000259" key="9">
    <source>
        <dbReference type="Pfam" id="PF24861"/>
    </source>
</evidence>
<evidence type="ECO:0000256" key="3">
    <source>
        <dbReference type="ARBA" id="ARBA00022676"/>
    </source>
</evidence>
<feature type="domain" description="Sucrose synthase first GT-B" evidence="8">
    <location>
        <begin position="356"/>
        <end position="516"/>
    </location>
</feature>